<keyword evidence="6" id="KW-0418">Kinase</keyword>
<evidence type="ECO:0000256" key="5">
    <source>
        <dbReference type="ARBA" id="ARBA00022683"/>
    </source>
</evidence>
<keyword evidence="2" id="KW-0813">Transport</keyword>
<dbReference type="AlphaFoldDB" id="A0A940WQZ5"/>
<dbReference type="GO" id="GO:0009401">
    <property type="term" value="P:phosphoenolpyruvate-dependent sugar phosphotransferase system"/>
    <property type="evidence" value="ECO:0007669"/>
    <property type="project" value="UniProtKB-KW"/>
</dbReference>
<dbReference type="FunFam" id="2.70.70.10:FF:000001">
    <property type="entry name" value="PTS system glucose-specific IIA component"/>
    <property type="match status" value="1"/>
</dbReference>
<evidence type="ECO:0000256" key="6">
    <source>
        <dbReference type="ARBA" id="ARBA00022777"/>
    </source>
</evidence>
<organism evidence="8 9">
    <name type="scientific">Halalkalibacter suaedae</name>
    <dbReference type="NCBI Taxonomy" id="2822140"/>
    <lineage>
        <taxon>Bacteria</taxon>
        <taxon>Bacillati</taxon>
        <taxon>Bacillota</taxon>
        <taxon>Bacilli</taxon>
        <taxon>Bacillales</taxon>
        <taxon>Bacillaceae</taxon>
        <taxon>Halalkalibacter</taxon>
    </lineage>
</organism>
<evidence type="ECO:0000256" key="1">
    <source>
        <dbReference type="ARBA" id="ARBA00004496"/>
    </source>
</evidence>
<evidence type="ECO:0000256" key="3">
    <source>
        <dbReference type="ARBA" id="ARBA00022597"/>
    </source>
</evidence>
<keyword evidence="9" id="KW-1185">Reference proteome</keyword>
<evidence type="ECO:0000256" key="2">
    <source>
        <dbReference type="ARBA" id="ARBA00022448"/>
    </source>
</evidence>
<dbReference type="Proteomes" id="UP000678228">
    <property type="component" value="Unassembled WGS sequence"/>
</dbReference>
<dbReference type="PROSITE" id="PS51093">
    <property type="entry name" value="PTS_EIIA_TYPE_1"/>
    <property type="match status" value="1"/>
</dbReference>
<keyword evidence="5" id="KW-0598">Phosphotransferase system</keyword>
<dbReference type="InterPro" id="IPR011055">
    <property type="entry name" value="Dup_hybrid_motif"/>
</dbReference>
<sequence length="170" mass="18499">MLEKLFGKKKEEVTKPEQEVIVSPVTGTLIPIEEVPDPTFGKKMMGDGFAVAPKEGSLVAPVSGEVIQVFPTKHAIGIRTPGQLEILIHIGLDTVNLNGDGFTLHVKEGDQVKMGDLLVDFDLNLIKEKAASTITPVIITNMEMVEQMMKDKIVDVEAGQTPLLRVMLPV</sequence>
<dbReference type="PANTHER" id="PTHR45008:SF1">
    <property type="entry name" value="PTS SYSTEM GLUCOSE-SPECIFIC EIIA COMPONENT"/>
    <property type="match status" value="1"/>
</dbReference>
<dbReference type="NCBIfam" id="TIGR00830">
    <property type="entry name" value="PTBA"/>
    <property type="match status" value="1"/>
</dbReference>
<reference evidence="8" key="1">
    <citation type="submission" date="2021-03" db="EMBL/GenBank/DDBJ databases">
        <title>Bacillus suaedae sp. nov., isolated from Suaeda aralocaspica.</title>
        <authorList>
            <person name="Lei R.F.R."/>
        </authorList>
    </citation>
    <scope>NUCLEOTIDE SEQUENCE</scope>
    <source>
        <strain evidence="8">YZJH907-2</strain>
    </source>
</reference>
<dbReference type="InterPro" id="IPR001127">
    <property type="entry name" value="PTS_EIIA_1_perm"/>
</dbReference>
<dbReference type="EMBL" id="JAGKSQ010000003">
    <property type="protein sequence ID" value="MBP3951094.1"/>
    <property type="molecule type" value="Genomic_DNA"/>
</dbReference>
<keyword evidence="3 8" id="KW-0762">Sugar transport</keyword>
<dbReference type="InterPro" id="IPR050890">
    <property type="entry name" value="PTS_EIIA_component"/>
</dbReference>
<proteinExistence type="predicted"/>
<dbReference type="GO" id="GO:0016301">
    <property type="term" value="F:kinase activity"/>
    <property type="evidence" value="ECO:0007669"/>
    <property type="project" value="UniProtKB-KW"/>
</dbReference>
<comment type="caution">
    <text evidence="8">The sequence shown here is derived from an EMBL/GenBank/DDBJ whole genome shotgun (WGS) entry which is preliminary data.</text>
</comment>
<dbReference type="PANTHER" id="PTHR45008">
    <property type="entry name" value="PTS SYSTEM GLUCOSE-SPECIFIC EIIA COMPONENT"/>
    <property type="match status" value="1"/>
</dbReference>
<protein>
    <submittedName>
        <fullName evidence="8">PTS glucose transporter subunit IIA</fullName>
    </submittedName>
</protein>
<evidence type="ECO:0000313" key="9">
    <source>
        <dbReference type="Proteomes" id="UP000678228"/>
    </source>
</evidence>
<comment type="subcellular location">
    <subcellularLocation>
        <location evidence="1">Cytoplasm</location>
    </subcellularLocation>
</comment>
<keyword evidence="4" id="KW-0808">Transferase</keyword>
<evidence type="ECO:0000259" key="7">
    <source>
        <dbReference type="PROSITE" id="PS51093"/>
    </source>
</evidence>
<name>A0A940WQZ5_9BACI</name>
<evidence type="ECO:0000313" key="8">
    <source>
        <dbReference type="EMBL" id="MBP3951094.1"/>
    </source>
</evidence>
<dbReference type="SUPFAM" id="SSF51261">
    <property type="entry name" value="Duplicated hybrid motif"/>
    <property type="match status" value="1"/>
</dbReference>
<dbReference type="GO" id="GO:0005737">
    <property type="term" value="C:cytoplasm"/>
    <property type="evidence" value="ECO:0007669"/>
    <property type="project" value="UniProtKB-SubCell"/>
</dbReference>
<feature type="domain" description="PTS EIIA type-1" evidence="7">
    <location>
        <begin position="37"/>
        <end position="141"/>
    </location>
</feature>
<evidence type="ECO:0000256" key="4">
    <source>
        <dbReference type="ARBA" id="ARBA00022679"/>
    </source>
</evidence>
<accession>A0A940WQZ5</accession>
<gene>
    <name evidence="8" type="ORF">J7W16_08090</name>
</gene>
<dbReference type="Gene3D" id="2.70.70.10">
    <property type="entry name" value="Glucose Permease (Domain IIA)"/>
    <property type="match status" value="1"/>
</dbReference>
<dbReference type="Pfam" id="PF00358">
    <property type="entry name" value="PTS_EIIA_1"/>
    <property type="match status" value="1"/>
</dbReference>
<dbReference type="RefSeq" id="WP_210596797.1">
    <property type="nucleotide sequence ID" value="NZ_JAGKSQ010000003.1"/>
</dbReference>